<dbReference type="PROSITE" id="PS51257">
    <property type="entry name" value="PROKAR_LIPOPROTEIN"/>
    <property type="match status" value="1"/>
</dbReference>
<evidence type="ECO:0000313" key="2">
    <source>
        <dbReference type="Proteomes" id="UP001176941"/>
    </source>
</evidence>
<sequence length="105" mass="11138">MGRTAARGHIGGVAAAACLHFFPPRSARKLESANCDLPGGLEGERGRRPCPCCSLLFSADKQDGEESTLVFVLIHTGHGRPPRCRCEGQAGPQTLRAHLCGLGSW</sequence>
<name>A0ABN8Y9J1_RANTA</name>
<accession>A0ABN8Y9J1</accession>
<dbReference type="Proteomes" id="UP001176941">
    <property type="component" value="Chromosome 16"/>
</dbReference>
<protein>
    <recommendedName>
        <fullName evidence="3">Secreted protein</fullName>
    </recommendedName>
</protein>
<evidence type="ECO:0000313" key="1">
    <source>
        <dbReference type="EMBL" id="CAI9158215.1"/>
    </source>
</evidence>
<dbReference type="EMBL" id="OX459952">
    <property type="protein sequence ID" value="CAI9158215.1"/>
    <property type="molecule type" value="Genomic_DNA"/>
</dbReference>
<reference evidence="1" key="1">
    <citation type="submission" date="2023-04" db="EMBL/GenBank/DDBJ databases">
        <authorList>
            <consortium name="ELIXIR-Norway"/>
        </authorList>
    </citation>
    <scope>NUCLEOTIDE SEQUENCE [LARGE SCALE GENOMIC DNA]</scope>
</reference>
<organism evidence="1 2">
    <name type="scientific">Rangifer tarandus platyrhynchus</name>
    <name type="common">Svalbard reindeer</name>
    <dbReference type="NCBI Taxonomy" id="3082113"/>
    <lineage>
        <taxon>Eukaryota</taxon>
        <taxon>Metazoa</taxon>
        <taxon>Chordata</taxon>
        <taxon>Craniata</taxon>
        <taxon>Vertebrata</taxon>
        <taxon>Euteleostomi</taxon>
        <taxon>Mammalia</taxon>
        <taxon>Eutheria</taxon>
        <taxon>Laurasiatheria</taxon>
        <taxon>Artiodactyla</taxon>
        <taxon>Ruminantia</taxon>
        <taxon>Pecora</taxon>
        <taxon>Cervidae</taxon>
        <taxon>Odocoileinae</taxon>
        <taxon>Rangifer</taxon>
    </lineage>
</organism>
<evidence type="ECO:0008006" key="3">
    <source>
        <dbReference type="Google" id="ProtNLM"/>
    </source>
</evidence>
<keyword evidence="2" id="KW-1185">Reference proteome</keyword>
<proteinExistence type="predicted"/>
<gene>
    <name evidence="1" type="ORF">MRATA1EN1_LOCUS7177</name>
</gene>